<proteinExistence type="inferred from homology"/>
<evidence type="ECO:0000256" key="8">
    <source>
        <dbReference type="RuleBase" id="RU004512"/>
    </source>
</evidence>
<evidence type="ECO:0000256" key="1">
    <source>
        <dbReference type="ARBA" id="ARBA00006717"/>
    </source>
</evidence>
<dbReference type="NCBIfam" id="TIGR01258">
    <property type="entry name" value="pgm_1"/>
    <property type="match status" value="1"/>
</dbReference>
<dbReference type="InterPro" id="IPR029033">
    <property type="entry name" value="His_PPase_superfam"/>
</dbReference>
<evidence type="ECO:0000313" key="9">
    <source>
        <dbReference type="EMBL" id="KRO18069.1"/>
    </source>
</evidence>
<feature type="binding site" evidence="4 6">
    <location>
        <begin position="114"/>
        <end position="115"/>
    </location>
    <ligand>
        <name>substrate</name>
    </ligand>
</feature>
<protein>
    <recommendedName>
        <fullName evidence="4 8">2,3-bisphosphoglycerate-dependent phosphoglycerate mutase</fullName>
        <shortName evidence="4">BPG-dependent PGAM</shortName>
        <shortName evidence="4">PGAM</shortName>
        <shortName evidence="4">Phosphoglyceromutase</shortName>
        <shortName evidence="4">dPGM</shortName>
        <ecNumber evidence="4 8">5.4.2.11</ecNumber>
    </recommendedName>
</protein>
<comment type="similarity">
    <text evidence="1 4">Belongs to the phosphoglycerate mutase family. BPG-dependent PGAM subfamily.</text>
</comment>
<dbReference type="PROSITE" id="PS00175">
    <property type="entry name" value="PG_MUTASE"/>
    <property type="match status" value="1"/>
</dbReference>
<feature type="active site" description="Tele-phosphohistidine intermediate" evidence="4 5">
    <location>
        <position position="9"/>
    </location>
</feature>
<keyword evidence="4" id="KW-0312">Gluconeogenesis</keyword>
<dbReference type="InterPro" id="IPR001345">
    <property type="entry name" value="PG/BPGM_mutase_AS"/>
</dbReference>
<gene>
    <name evidence="4" type="primary">gpmA</name>
    <name evidence="9" type="ORF">IV56_GL001866</name>
</gene>
<dbReference type="UniPathway" id="UPA00109">
    <property type="reaction ID" value="UER00186"/>
</dbReference>
<evidence type="ECO:0000256" key="3">
    <source>
        <dbReference type="ARBA" id="ARBA00023235"/>
    </source>
</evidence>
<dbReference type="PANTHER" id="PTHR11931">
    <property type="entry name" value="PHOSPHOGLYCERATE MUTASE"/>
    <property type="match status" value="1"/>
</dbReference>
<feature type="binding site" evidence="4 6">
    <location>
        <position position="60"/>
    </location>
    <ligand>
        <name>substrate</name>
    </ligand>
</feature>
<feature type="binding site" evidence="4 6">
    <location>
        <begin position="87"/>
        <end position="90"/>
    </location>
    <ligand>
        <name>substrate</name>
    </ligand>
</feature>
<evidence type="ECO:0000256" key="2">
    <source>
        <dbReference type="ARBA" id="ARBA00023152"/>
    </source>
</evidence>
<dbReference type="STRING" id="1293598.IV56_GL001866"/>
<dbReference type="RefSeq" id="WP_056992476.1">
    <property type="nucleotide sequence ID" value="NZ_JQCE01000006.1"/>
</dbReference>
<comment type="caution">
    <text evidence="9">The sequence shown here is derived from an EMBL/GenBank/DDBJ whole genome shotgun (WGS) entry which is preliminary data.</text>
</comment>
<evidence type="ECO:0000256" key="4">
    <source>
        <dbReference type="HAMAP-Rule" id="MF_01039"/>
    </source>
</evidence>
<evidence type="ECO:0000256" key="6">
    <source>
        <dbReference type="PIRSR" id="PIRSR613078-2"/>
    </source>
</evidence>
<dbReference type="EMBL" id="JQCE01000006">
    <property type="protein sequence ID" value="KRO18069.1"/>
    <property type="molecule type" value="Genomic_DNA"/>
</dbReference>
<organism evidence="9 10">
    <name type="scientific">Lacticaseibacillus saniviri JCM 17471 = DSM 24301</name>
    <dbReference type="NCBI Taxonomy" id="1293598"/>
    <lineage>
        <taxon>Bacteria</taxon>
        <taxon>Bacillati</taxon>
        <taxon>Bacillota</taxon>
        <taxon>Bacilli</taxon>
        <taxon>Lactobacillales</taxon>
        <taxon>Lactobacillaceae</taxon>
        <taxon>Lacticaseibacillus</taxon>
    </lineage>
</organism>
<feature type="binding site" evidence="4 6">
    <location>
        <begin position="8"/>
        <end position="15"/>
    </location>
    <ligand>
        <name>substrate</name>
    </ligand>
</feature>
<dbReference type="CDD" id="cd07067">
    <property type="entry name" value="HP_PGM_like"/>
    <property type="match status" value="1"/>
</dbReference>
<reference evidence="9 10" key="1">
    <citation type="journal article" date="2015" name="Genome Announc.">
        <title>Expanding the biotechnology potential of lactobacilli through comparative genomics of 213 strains and associated genera.</title>
        <authorList>
            <person name="Sun Z."/>
            <person name="Harris H.M."/>
            <person name="McCann A."/>
            <person name="Guo C."/>
            <person name="Argimon S."/>
            <person name="Zhang W."/>
            <person name="Yang X."/>
            <person name="Jeffery I.B."/>
            <person name="Cooney J.C."/>
            <person name="Kagawa T.F."/>
            <person name="Liu W."/>
            <person name="Song Y."/>
            <person name="Salvetti E."/>
            <person name="Wrobel A."/>
            <person name="Rasinkangas P."/>
            <person name="Parkhill J."/>
            <person name="Rea M.C."/>
            <person name="O'Sullivan O."/>
            <person name="Ritari J."/>
            <person name="Douillard F.P."/>
            <person name="Paul Ross R."/>
            <person name="Yang R."/>
            <person name="Briner A.E."/>
            <person name="Felis G.E."/>
            <person name="de Vos W.M."/>
            <person name="Barrangou R."/>
            <person name="Klaenhammer T.R."/>
            <person name="Caufield P.W."/>
            <person name="Cui Y."/>
            <person name="Zhang H."/>
            <person name="O'Toole P.W."/>
        </authorList>
    </citation>
    <scope>NUCLEOTIDE SEQUENCE [LARGE SCALE GENOMIC DNA]</scope>
    <source>
        <strain evidence="9 10">DSM 24301</strain>
    </source>
</reference>
<feature type="binding site" evidence="4 6">
    <location>
        <begin position="21"/>
        <end position="22"/>
    </location>
    <ligand>
        <name>substrate</name>
    </ligand>
</feature>
<keyword evidence="10" id="KW-1185">Reference proteome</keyword>
<evidence type="ECO:0000256" key="7">
    <source>
        <dbReference type="PIRSR" id="PIRSR613078-3"/>
    </source>
</evidence>
<feature type="active site" description="Proton donor/acceptor" evidence="4 5">
    <location>
        <position position="87"/>
    </location>
</feature>
<name>A0A0R2MX28_9LACO</name>
<comment type="function">
    <text evidence="4 8">Catalyzes the interconversion of 2-phosphoglycerate and 3-phosphoglycerate.</text>
</comment>
<comment type="caution">
    <text evidence="4">Lacks conserved residue(s) required for the propagation of feature annotation.</text>
</comment>
<comment type="pathway">
    <text evidence="4 8">Carbohydrate degradation; glycolysis; pyruvate from D-glyceraldehyde 3-phosphate: step 3/5.</text>
</comment>
<dbReference type="Gene3D" id="3.40.50.1240">
    <property type="entry name" value="Phosphoglycerate mutase-like"/>
    <property type="match status" value="1"/>
</dbReference>
<dbReference type="Pfam" id="PF00300">
    <property type="entry name" value="His_Phos_1"/>
    <property type="match status" value="1"/>
</dbReference>
<dbReference type="EC" id="5.4.2.11" evidence="4 8"/>
<dbReference type="Proteomes" id="UP000050969">
    <property type="component" value="Unassembled WGS sequence"/>
</dbReference>
<dbReference type="InterPro" id="IPR013078">
    <property type="entry name" value="His_Pase_superF_clade-1"/>
</dbReference>
<sequence length="223" mass="25344">MVKLVLLRHGESEANFANTYTGWSDVPLTKKGIEQAHAAGQALAQTGLAFEHVHTSMLKRAIMTAYLVQDELEQNWLPITKSWRLNERHYGALRGLNKDETKVLFGVDQVAMWRRSFAQVPPLLTHPSRSRRYHRFPASIIPRGESLKMASERLVPYWTDELAPRLKAGDNQLLVAHGSTIRALVKFIEAIPDDEIDRVEIGNAQPLIYTFDDQLQLIDKAHL</sequence>
<comment type="catalytic activity">
    <reaction evidence="4 8">
        <text>(2R)-2-phosphoglycerate = (2R)-3-phosphoglycerate</text>
        <dbReference type="Rhea" id="RHEA:15901"/>
        <dbReference type="ChEBI" id="CHEBI:58272"/>
        <dbReference type="ChEBI" id="CHEBI:58289"/>
        <dbReference type="EC" id="5.4.2.11"/>
    </reaction>
</comment>
<dbReference type="SUPFAM" id="SSF53254">
    <property type="entry name" value="Phosphoglycerate mutase-like"/>
    <property type="match status" value="1"/>
</dbReference>
<feature type="binding site" evidence="4 6">
    <location>
        <position position="98"/>
    </location>
    <ligand>
        <name>substrate</name>
    </ligand>
</feature>
<keyword evidence="2 4" id="KW-0324">Glycolysis</keyword>
<evidence type="ECO:0000256" key="5">
    <source>
        <dbReference type="PIRSR" id="PIRSR613078-1"/>
    </source>
</evidence>
<dbReference type="AlphaFoldDB" id="A0A0R2MX28"/>
<dbReference type="GO" id="GO:0006096">
    <property type="term" value="P:glycolytic process"/>
    <property type="evidence" value="ECO:0007669"/>
    <property type="project" value="UniProtKB-UniRule"/>
</dbReference>
<dbReference type="PATRIC" id="fig|1293598.4.peg.1942"/>
<feature type="site" description="Transition state stabilizer" evidence="4 7">
    <location>
        <position position="177"/>
    </location>
</feature>
<dbReference type="SMART" id="SM00855">
    <property type="entry name" value="PGAM"/>
    <property type="match status" value="1"/>
</dbReference>
<evidence type="ECO:0000313" key="10">
    <source>
        <dbReference type="Proteomes" id="UP000050969"/>
    </source>
</evidence>
<accession>A0A0R2MX28</accession>
<dbReference type="InterPro" id="IPR005952">
    <property type="entry name" value="Phosphogly_mut1"/>
</dbReference>
<keyword evidence="3 4" id="KW-0413">Isomerase</keyword>
<dbReference type="GO" id="GO:0004619">
    <property type="term" value="F:phosphoglycerate mutase activity"/>
    <property type="evidence" value="ECO:0007669"/>
    <property type="project" value="UniProtKB-UniRule"/>
</dbReference>
<dbReference type="HAMAP" id="MF_01039">
    <property type="entry name" value="PGAM_GpmA"/>
    <property type="match status" value="1"/>
</dbReference>
<dbReference type="GO" id="GO:0006094">
    <property type="term" value="P:gluconeogenesis"/>
    <property type="evidence" value="ECO:0007669"/>
    <property type="project" value="UniProtKB-UniRule"/>
</dbReference>